<dbReference type="InterPro" id="IPR029865">
    <property type="entry name" value="KIAA0319-like"/>
</dbReference>
<evidence type="ECO:0000256" key="1">
    <source>
        <dbReference type="SAM" id="MobiDB-lite"/>
    </source>
</evidence>
<gene>
    <name evidence="4" type="ORF">ACFQJ6_18500</name>
</gene>
<feature type="region of interest" description="Disordered" evidence="1">
    <location>
        <begin position="1131"/>
        <end position="1240"/>
    </location>
</feature>
<feature type="domain" description="VWFD" evidence="3">
    <location>
        <begin position="475"/>
        <end position="667"/>
    </location>
</feature>
<dbReference type="AlphaFoldDB" id="A0ABD5WML7"/>
<dbReference type="Gene3D" id="2.60.40.10">
    <property type="entry name" value="Immunoglobulins"/>
    <property type="match status" value="7"/>
</dbReference>
<name>A0ABD5WML7_9EURY</name>
<organism evidence="4 5">
    <name type="scientific">Halorussus caseinilyticus</name>
    <dbReference type="NCBI Taxonomy" id="3034025"/>
    <lineage>
        <taxon>Archaea</taxon>
        <taxon>Methanobacteriati</taxon>
        <taxon>Methanobacteriota</taxon>
        <taxon>Stenosarchaea group</taxon>
        <taxon>Halobacteria</taxon>
        <taxon>Halobacteriales</taxon>
        <taxon>Haladaptataceae</taxon>
        <taxon>Halorussus</taxon>
    </lineage>
</organism>
<dbReference type="PANTHER" id="PTHR46182">
    <property type="entry name" value="FI19480P1"/>
    <property type="match status" value="1"/>
</dbReference>
<feature type="region of interest" description="Disordered" evidence="1">
    <location>
        <begin position="32"/>
        <end position="60"/>
    </location>
</feature>
<dbReference type="CDD" id="cd00146">
    <property type="entry name" value="PKD"/>
    <property type="match status" value="5"/>
</dbReference>
<keyword evidence="5" id="KW-1185">Reference proteome</keyword>
<sequence>MSAGADFETSKDETVRFVADLDPDDADVTVASYEWRDSSGNRGKKGNGNGNGGGQSGDLLSTEKSFETTLKAGEHTITLTVTLADGRTLTDTVEVLVRGKGGGAETDSPPVANAGDCRMVIAGEDTELDGTESYDRDGTVESYDWDTDGDGTADATGPTPTVQFTELGNQTVELTATDDGGNTDTDSVTLFVNDRPDALFEYAPTRPNPNETVAFDATASGDDLGGIGAYQWDFDGDGTTDATGANVTHAFETPGDHTVALTVADAYGVENTTTTTVHVNAPPTADASESDRRASVGEPLTLNGTASSDPEGNIVRYDWDVDGDGAFEKTGATVSQVYDTSGARNVTLRVTDGGNLTDTDTIRVRVNTPPTARIDASNTTIRAGESVAFDASESSDPDGNISEYAWDVDGDGTTDATGPTAEHAYDADGTYTVTLTVTDDDGATDTATETITVLPTEVGDDPSKPGLPDPPDNPDGGNGVGDPHLTTFDGRNYDYQAAGEYVLARAPNGSLSVQGRLDPYPNGPVSVIEAAATSLDGHNVTIDSSDDTPLVVDGTRHALDATDHLEVGNGTIFRRGSNYVVVYPGEDGEVDDGDERLTVEHRGRFLDVSLTLDDDRQHAVEGILGTPAEDAPDIALADGTAVSPSDYDALYGEFRDDWRVKNRSESHFHYEDGESPESFYDPNYPSELVTVDDLPDDERSAAEQAAIDAGLEPGTPAFENAVLDYALTGEEAYLESAATSQPVNASFTVDAGSSFNASVNASTAFAATIQNESAEAVSVEWRFGDGATATGTQVAHTFAETGTYTVTVTATGPDGGIARDTLAVTVAENATTDQPPIPDVDETRPNATHVRLDASESVDPDGNVSGYAWDVDGDGTVDSYESTVTVPLDSDPVEVSLVVLDDDGNRARETVEVPGRGSLSGVVGETGELSLTADKGTWQTVEFDNTYQNPVVIAKPLSHAGPDPAHARVRNVTGDSMEIQIDEWEYLNGGHVTETVHYLVLESGTYELDDGTTVEVGHVTTDEHSASVSFAQSFDSTPVVFTEPQTRNGGDPVVTRNRDVSADGFETFLQESEARGDHAHETVGYVAVEPGEGATDATEFEVGRTPNTVDHHWHRIDFADSYSSDRTFVADMQTFDGPTPPDSGIGRSAPGRSKSSLTKNRARTRKLATPPSRSATGCSAVRATSTERTRTTRRRRPSWTPTSSPVPRGSPARPATSKRGRATASTFSRRVVAIGHRRTA</sequence>
<feature type="compositionally biased region" description="Low complexity" evidence="1">
    <location>
        <begin position="1198"/>
        <end position="1207"/>
    </location>
</feature>
<dbReference type="Pfam" id="PF00094">
    <property type="entry name" value="VWD"/>
    <property type="match status" value="1"/>
</dbReference>
<feature type="compositionally biased region" description="Gly residues" evidence="1">
    <location>
        <begin position="46"/>
        <end position="56"/>
    </location>
</feature>
<evidence type="ECO:0000313" key="4">
    <source>
        <dbReference type="EMBL" id="MFC7081787.1"/>
    </source>
</evidence>
<dbReference type="InterPro" id="IPR035986">
    <property type="entry name" value="PKD_dom_sf"/>
</dbReference>
<dbReference type="PANTHER" id="PTHR46182:SF2">
    <property type="entry name" value="FI19480P1"/>
    <property type="match status" value="1"/>
</dbReference>
<proteinExistence type="predicted"/>
<dbReference type="Pfam" id="PF18911">
    <property type="entry name" value="PKD_4"/>
    <property type="match status" value="5"/>
</dbReference>
<protein>
    <submittedName>
        <fullName evidence="4">PKD domain-containing protein</fullName>
    </submittedName>
</protein>
<reference evidence="4 5" key="1">
    <citation type="journal article" date="2019" name="Int. J. Syst. Evol. Microbiol.">
        <title>The Global Catalogue of Microorganisms (GCM) 10K type strain sequencing project: providing services to taxonomists for standard genome sequencing and annotation.</title>
        <authorList>
            <consortium name="The Broad Institute Genomics Platform"/>
            <consortium name="The Broad Institute Genome Sequencing Center for Infectious Disease"/>
            <person name="Wu L."/>
            <person name="Ma J."/>
        </authorList>
    </citation>
    <scope>NUCLEOTIDE SEQUENCE [LARGE SCALE GENOMIC DNA]</scope>
    <source>
        <strain evidence="4 5">DT72</strain>
    </source>
</reference>
<dbReference type="RefSeq" id="WP_382210155.1">
    <property type="nucleotide sequence ID" value="NZ_JBHSZH010000005.1"/>
</dbReference>
<dbReference type="SMART" id="SM00089">
    <property type="entry name" value="PKD"/>
    <property type="match status" value="7"/>
</dbReference>
<dbReference type="InterPro" id="IPR000601">
    <property type="entry name" value="PKD_dom"/>
</dbReference>
<feature type="domain" description="PKD" evidence="2">
    <location>
        <begin position="196"/>
        <end position="286"/>
    </location>
</feature>
<dbReference type="InterPro" id="IPR022409">
    <property type="entry name" value="PKD/Chitinase_dom"/>
</dbReference>
<accession>A0ABD5WML7</accession>
<dbReference type="SUPFAM" id="SSF49299">
    <property type="entry name" value="PKD domain"/>
    <property type="match status" value="5"/>
</dbReference>
<feature type="region of interest" description="Disordered" evidence="1">
    <location>
        <begin position="454"/>
        <end position="485"/>
    </location>
</feature>
<feature type="domain" description="PKD" evidence="2">
    <location>
        <begin position="109"/>
        <end position="197"/>
    </location>
</feature>
<dbReference type="PROSITE" id="PS51233">
    <property type="entry name" value="VWFD"/>
    <property type="match status" value="1"/>
</dbReference>
<feature type="domain" description="PKD" evidence="2">
    <location>
        <begin position="746"/>
        <end position="833"/>
    </location>
</feature>
<dbReference type="SMART" id="SM00216">
    <property type="entry name" value="VWD"/>
    <property type="match status" value="1"/>
</dbReference>
<evidence type="ECO:0000259" key="3">
    <source>
        <dbReference type="PROSITE" id="PS51233"/>
    </source>
</evidence>
<evidence type="ECO:0000313" key="5">
    <source>
        <dbReference type="Proteomes" id="UP001596407"/>
    </source>
</evidence>
<dbReference type="PROSITE" id="PS50093">
    <property type="entry name" value="PKD"/>
    <property type="match status" value="5"/>
</dbReference>
<evidence type="ECO:0000259" key="2">
    <source>
        <dbReference type="PROSITE" id="PS50093"/>
    </source>
</evidence>
<comment type="caution">
    <text evidence="4">The sequence shown here is derived from an EMBL/GenBank/DDBJ whole genome shotgun (WGS) entry which is preliminary data.</text>
</comment>
<feature type="domain" description="PKD" evidence="2">
    <location>
        <begin position="370"/>
        <end position="453"/>
    </location>
</feature>
<dbReference type="Proteomes" id="UP001596407">
    <property type="component" value="Unassembled WGS sequence"/>
</dbReference>
<feature type="region of interest" description="Disordered" evidence="1">
    <location>
        <begin position="277"/>
        <end position="313"/>
    </location>
</feature>
<dbReference type="InterPro" id="IPR013783">
    <property type="entry name" value="Ig-like_fold"/>
</dbReference>
<dbReference type="InterPro" id="IPR001846">
    <property type="entry name" value="VWF_type-D"/>
</dbReference>
<dbReference type="EMBL" id="JBHSZH010000005">
    <property type="protein sequence ID" value="MFC7081787.1"/>
    <property type="molecule type" value="Genomic_DNA"/>
</dbReference>
<feature type="domain" description="PKD" evidence="2">
    <location>
        <begin position="283"/>
        <end position="371"/>
    </location>
</feature>